<keyword evidence="3" id="KW-1185">Reference proteome</keyword>
<dbReference type="Proteomes" id="UP000652761">
    <property type="component" value="Unassembled WGS sequence"/>
</dbReference>
<proteinExistence type="predicted"/>
<feature type="region of interest" description="Disordered" evidence="1">
    <location>
        <begin position="1"/>
        <end position="27"/>
    </location>
</feature>
<dbReference type="EMBL" id="NMUH01000084">
    <property type="protein sequence ID" value="MQL70978.1"/>
    <property type="molecule type" value="Genomic_DNA"/>
</dbReference>
<evidence type="ECO:0000313" key="3">
    <source>
        <dbReference type="Proteomes" id="UP000652761"/>
    </source>
</evidence>
<protein>
    <submittedName>
        <fullName evidence="2">Uncharacterized protein</fullName>
    </submittedName>
</protein>
<sequence>MANENESTPGVIGQTTMNEAEASSDDRLDEMEQSMIYNGYFCPTFTSLEDAGTEEPNHFSFGGYICETVDIARLDLARCHLGLGRAWA</sequence>
<dbReference type="AlphaFoldDB" id="A0A843TGM7"/>
<feature type="non-terminal residue" evidence="2">
    <location>
        <position position="88"/>
    </location>
</feature>
<accession>A0A843TGM7</accession>
<organism evidence="2 3">
    <name type="scientific">Colocasia esculenta</name>
    <name type="common">Wild taro</name>
    <name type="synonym">Arum esculentum</name>
    <dbReference type="NCBI Taxonomy" id="4460"/>
    <lineage>
        <taxon>Eukaryota</taxon>
        <taxon>Viridiplantae</taxon>
        <taxon>Streptophyta</taxon>
        <taxon>Embryophyta</taxon>
        <taxon>Tracheophyta</taxon>
        <taxon>Spermatophyta</taxon>
        <taxon>Magnoliopsida</taxon>
        <taxon>Liliopsida</taxon>
        <taxon>Araceae</taxon>
        <taxon>Aroideae</taxon>
        <taxon>Colocasieae</taxon>
        <taxon>Colocasia</taxon>
    </lineage>
</organism>
<comment type="caution">
    <text evidence="2">The sequence shown here is derived from an EMBL/GenBank/DDBJ whole genome shotgun (WGS) entry which is preliminary data.</text>
</comment>
<evidence type="ECO:0000313" key="2">
    <source>
        <dbReference type="EMBL" id="MQL70978.1"/>
    </source>
</evidence>
<evidence type="ECO:0000256" key="1">
    <source>
        <dbReference type="SAM" id="MobiDB-lite"/>
    </source>
</evidence>
<reference evidence="2" key="1">
    <citation type="submission" date="2017-07" db="EMBL/GenBank/DDBJ databases">
        <title>Taro Niue Genome Assembly and Annotation.</title>
        <authorList>
            <person name="Atibalentja N."/>
            <person name="Keating K."/>
            <person name="Fields C.J."/>
        </authorList>
    </citation>
    <scope>NUCLEOTIDE SEQUENCE</scope>
    <source>
        <strain evidence="2">Niue_2</strain>
        <tissue evidence="2">Leaf</tissue>
    </source>
</reference>
<gene>
    <name evidence="2" type="ORF">Taro_003289</name>
</gene>
<feature type="compositionally biased region" description="Polar residues" evidence="1">
    <location>
        <begin position="1"/>
        <end position="18"/>
    </location>
</feature>
<name>A0A843TGM7_COLES</name>